<dbReference type="EMBL" id="SWBQ01000007">
    <property type="protein sequence ID" value="TKC03724.1"/>
    <property type="molecule type" value="Genomic_DNA"/>
</dbReference>
<evidence type="ECO:0000313" key="1">
    <source>
        <dbReference type="EMBL" id="TKC03724.1"/>
    </source>
</evidence>
<dbReference type="Pfam" id="PF12771">
    <property type="entry name" value="SusD-like_2"/>
    <property type="match status" value="1"/>
</dbReference>
<keyword evidence="2" id="KW-1185">Reference proteome</keyword>
<reference evidence="1 2" key="1">
    <citation type="submission" date="2019-04" db="EMBL/GenBank/DDBJ databases">
        <title>Pedobacter sp. RP-3-15 sp. nov., isolated from Arctic soil.</title>
        <authorList>
            <person name="Dahal R.H."/>
            <person name="Kim D.-U."/>
        </authorList>
    </citation>
    <scope>NUCLEOTIDE SEQUENCE [LARGE SCALE GENOMIC DNA]</scope>
    <source>
        <strain evidence="1 2">RP-3-15</strain>
    </source>
</reference>
<gene>
    <name evidence="1" type="ORF">FA047_19370</name>
</gene>
<name>A0A4V5NYH2_9SPHI</name>
<dbReference type="RefSeq" id="WP_136837746.1">
    <property type="nucleotide sequence ID" value="NZ_SWBQ01000007.1"/>
</dbReference>
<organism evidence="1 2">
    <name type="scientific">Pedobacter frigoris</name>
    <dbReference type="NCBI Taxonomy" id="2571272"/>
    <lineage>
        <taxon>Bacteria</taxon>
        <taxon>Pseudomonadati</taxon>
        <taxon>Bacteroidota</taxon>
        <taxon>Sphingobacteriia</taxon>
        <taxon>Sphingobacteriales</taxon>
        <taxon>Sphingobacteriaceae</taxon>
        <taxon>Pedobacter</taxon>
    </lineage>
</organism>
<dbReference type="Gene3D" id="1.25.40.390">
    <property type="match status" value="1"/>
</dbReference>
<keyword evidence="1" id="KW-0449">Lipoprotein</keyword>
<dbReference type="Proteomes" id="UP000307244">
    <property type="component" value="Unassembled WGS sequence"/>
</dbReference>
<proteinExistence type="predicted"/>
<dbReference type="OrthoDB" id="634495at2"/>
<comment type="caution">
    <text evidence="1">The sequence shown here is derived from an EMBL/GenBank/DDBJ whole genome shotgun (WGS) entry which is preliminary data.</text>
</comment>
<accession>A0A4V5NYH2</accession>
<protein>
    <submittedName>
        <fullName evidence="1">SusD/RagB family nutrient-binding outer membrane lipoprotein</fullName>
    </submittedName>
</protein>
<dbReference type="AlphaFoldDB" id="A0A4V5NYH2"/>
<evidence type="ECO:0000313" key="2">
    <source>
        <dbReference type="Proteomes" id="UP000307244"/>
    </source>
</evidence>
<dbReference type="InterPro" id="IPR041662">
    <property type="entry name" value="SusD-like_2"/>
</dbReference>
<dbReference type="InterPro" id="IPR011990">
    <property type="entry name" value="TPR-like_helical_dom_sf"/>
</dbReference>
<dbReference type="SUPFAM" id="SSF48452">
    <property type="entry name" value="TPR-like"/>
    <property type="match status" value="1"/>
</dbReference>
<dbReference type="PROSITE" id="PS51257">
    <property type="entry name" value="PROKAR_LIPOPROTEIN"/>
    <property type="match status" value="1"/>
</dbReference>
<sequence length="547" mass="60854">MQIQHKIIQGMLGLTMIITGVSCTKDFEDLNTPYKDVSVSTASPAGLFNNLASHATDEDYTLYTGLFMPITNQMGTQNVVINTTNYTRSYWNNYYPDLADYKLLLKLVAASPSPASYDNVKSMATILIGYKTLQMLDRYGSIPYSEAGIGSEGPSKYRPAYDDQATVYKSVLADLETAVNTMKTGGAASSQVSIGANESFLNNDYNAWIKFGNAIRLRYAVRLYLKEQTLASGIITDIVGGNKPLPNDMSYGNDQINMRKNNFGTYPKLLTGNLPGGWGDRFFYAFREKSVSSIRLSDNVWNQISSSNAEDGSGIFDPRSAVWFMPNNFGKWVPQKQDKSQQEGETNIYVNADVPLAPNTAPDNKFAGFNWYIMRDWQQLPYILISEADVHFLKSEIYAKGMVVAVDWAKAEVEYKAGLTSSINYWYSYVVSNSGSIWPIANRPTLAPTAIATFLAHPKVAFVPADNAGNLQKIITQAWLAAIFEAPEAWAIVRRTGMTPKTIPATTKYNKLPYPTDEETNNRENWIKASGGADPDAEMLKKVYWMP</sequence>